<comment type="caution">
    <text evidence="2">The sequence shown here is derived from an EMBL/GenBank/DDBJ whole genome shotgun (WGS) entry which is preliminary data.</text>
</comment>
<feature type="transmembrane region" description="Helical" evidence="1">
    <location>
        <begin position="80"/>
        <end position="106"/>
    </location>
</feature>
<keyword evidence="1" id="KW-0812">Transmembrane</keyword>
<evidence type="ECO:0000256" key="1">
    <source>
        <dbReference type="SAM" id="Phobius"/>
    </source>
</evidence>
<organism evidence="2 3">
    <name type="scientific">Thermocatellispora tengchongensis</name>
    <dbReference type="NCBI Taxonomy" id="1073253"/>
    <lineage>
        <taxon>Bacteria</taxon>
        <taxon>Bacillati</taxon>
        <taxon>Actinomycetota</taxon>
        <taxon>Actinomycetes</taxon>
        <taxon>Streptosporangiales</taxon>
        <taxon>Streptosporangiaceae</taxon>
        <taxon>Thermocatellispora</taxon>
    </lineage>
</organism>
<keyword evidence="1" id="KW-0472">Membrane</keyword>
<evidence type="ECO:0000313" key="2">
    <source>
        <dbReference type="EMBL" id="MBB5138971.1"/>
    </source>
</evidence>
<evidence type="ECO:0000313" key="3">
    <source>
        <dbReference type="Proteomes" id="UP000578449"/>
    </source>
</evidence>
<gene>
    <name evidence="2" type="ORF">HNP84_008733</name>
</gene>
<feature type="transmembrane region" description="Helical" evidence="1">
    <location>
        <begin position="139"/>
        <end position="158"/>
    </location>
</feature>
<dbReference type="AlphaFoldDB" id="A0A840PMF6"/>
<feature type="transmembrane region" description="Helical" evidence="1">
    <location>
        <begin position="165"/>
        <end position="182"/>
    </location>
</feature>
<dbReference type="Proteomes" id="UP000578449">
    <property type="component" value="Unassembled WGS sequence"/>
</dbReference>
<name>A0A840PMF6_9ACTN</name>
<accession>A0A840PMF6</accession>
<sequence>MRGFPTRLLAANALITAMLWAGFVAVVAIVAVGIGLFGTLGRSVWEPASQFVRFYALFFGIALVREWMPLYLAHGRTRRLFGLHGGITIALFAPFLAVLAALAYLVERGAYALADVPQNLDRRHLFTDPLQVHLVLAEYSLQYLAWIAAGALVGAAFYRWEGGGLLVIPLGVVIVALGEAATGDALPLIGERLGLALPQIPAVAALGAALLGAALTWMIVRDVPVRNRA</sequence>
<keyword evidence="1" id="KW-1133">Transmembrane helix</keyword>
<reference evidence="2 3" key="1">
    <citation type="submission" date="2020-08" db="EMBL/GenBank/DDBJ databases">
        <title>Genomic Encyclopedia of Type Strains, Phase IV (KMG-IV): sequencing the most valuable type-strain genomes for metagenomic binning, comparative biology and taxonomic classification.</title>
        <authorList>
            <person name="Goeker M."/>
        </authorList>
    </citation>
    <scope>NUCLEOTIDE SEQUENCE [LARGE SCALE GENOMIC DNA]</scope>
    <source>
        <strain evidence="2 3">DSM 45615</strain>
    </source>
</reference>
<dbReference type="RefSeq" id="WP_185055817.1">
    <property type="nucleotide sequence ID" value="NZ_BAABIX010000014.1"/>
</dbReference>
<dbReference type="EMBL" id="JACHGN010000026">
    <property type="protein sequence ID" value="MBB5138971.1"/>
    <property type="molecule type" value="Genomic_DNA"/>
</dbReference>
<protein>
    <submittedName>
        <fullName evidence="2">Uncharacterized protein</fullName>
    </submittedName>
</protein>
<keyword evidence="3" id="KW-1185">Reference proteome</keyword>
<proteinExistence type="predicted"/>
<feature type="transmembrane region" description="Helical" evidence="1">
    <location>
        <begin position="202"/>
        <end position="220"/>
    </location>
</feature>
<feature type="transmembrane region" description="Helical" evidence="1">
    <location>
        <begin position="50"/>
        <end position="68"/>
    </location>
</feature>
<feature type="transmembrane region" description="Helical" evidence="1">
    <location>
        <begin position="12"/>
        <end position="38"/>
    </location>
</feature>